<dbReference type="Pfam" id="PF13923">
    <property type="entry name" value="zf-C3HC4_2"/>
    <property type="match status" value="1"/>
</dbReference>
<dbReference type="SUPFAM" id="SSF88697">
    <property type="entry name" value="PUA domain-like"/>
    <property type="match status" value="1"/>
</dbReference>
<organism evidence="7 8">
    <name type="scientific">Lepidopterella palustris CBS 459.81</name>
    <dbReference type="NCBI Taxonomy" id="1314670"/>
    <lineage>
        <taxon>Eukaryota</taxon>
        <taxon>Fungi</taxon>
        <taxon>Dikarya</taxon>
        <taxon>Ascomycota</taxon>
        <taxon>Pezizomycotina</taxon>
        <taxon>Dothideomycetes</taxon>
        <taxon>Pleosporomycetidae</taxon>
        <taxon>Mytilinidiales</taxon>
        <taxon>Argynnaceae</taxon>
        <taxon>Lepidopterella</taxon>
    </lineage>
</organism>
<evidence type="ECO:0000256" key="3">
    <source>
        <dbReference type="ARBA" id="ARBA00022833"/>
    </source>
</evidence>
<dbReference type="InterPro" id="IPR015947">
    <property type="entry name" value="PUA-like_sf"/>
</dbReference>
<name>A0A8E2JKX7_9PEZI</name>
<dbReference type="Gene3D" id="2.30.130.40">
    <property type="entry name" value="LON domain-like"/>
    <property type="match status" value="1"/>
</dbReference>
<dbReference type="SUPFAM" id="SSF57850">
    <property type="entry name" value="RING/U-box"/>
    <property type="match status" value="2"/>
</dbReference>
<keyword evidence="2 4" id="KW-0863">Zinc-finger</keyword>
<dbReference type="PANTHER" id="PTHR23327:SF42">
    <property type="entry name" value="LON PEPTIDASE N-TERMINAL DOMAIN AND RING FINGER PROTEIN C14F5.10C"/>
    <property type="match status" value="1"/>
</dbReference>
<dbReference type="OrthoDB" id="264917at2759"/>
<dbReference type="Gene3D" id="3.30.40.10">
    <property type="entry name" value="Zinc/RING finger domain, C3HC4 (zinc finger)"/>
    <property type="match status" value="2"/>
</dbReference>
<reference evidence="7 8" key="1">
    <citation type="journal article" date="2016" name="Nat. Commun.">
        <title>Ectomycorrhizal ecology is imprinted in the genome of the dominant symbiotic fungus Cenococcum geophilum.</title>
        <authorList>
            <consortium name="DOE Joint Genome Institute"/>
            <person name="Peter M."/>
            <person name="Kohler A."/>
            <person name="Ohm R.A."/>
            <person name="Kuo A."/>
            <person name="Krutzmann J."/>
            <person name="Morin E."/>
            <person name="Arend M."/>
            <person name="Barry K.W."/>
            <person name="Binder M."/>
            <person name="Choi C."/>
            <person name="Clum A."/>
            <person name="Copeland A."/>
            <person name="Grisel N."/>
            <person name="Haridas S."/>
            <person name="Kipfer T."/>
            <person name="LaButti K."/>
            <person name="Lindquist E."/>
            <person name="Lipzen A."/>
            <person name="Maire R."/>
            <person name="Meier B."/>
            <person name="Mihaltcheva S."/>
            <person name="Molinier V."/>
            <person name="Murat C."/>
            <person name="Poggeler S."/>
            <person name="Quandt C.A."/>
            <person name="Sperisen C."/>
            <person name="Tritt A."/>
            <person name="Tisserant E."/>
            <person name="Crous P.W."/>
            <person name="Henrissat B."/>
            <person name="Nehls U."/>
            <person name="Egli S."/>
            <person name="Spatafora J.W."/>
            <person name="Grigoriev I.V."/>
            <person name="Martin F.M."/>
        </authorList>
    </citation>
    <scope>NUCLEOTIDE SEQUENCE [LARGE SCALE GENOMIC DNA]</scope>
    <source>
        <strain evidence="7 8">CBS 459.81</strain>
    </source>
</reference>
<evidence type="ECO:0000256" key="1">
    <source>
        <dbReference type="ARBA" id="ARBA00022723"/>
    </source>
</evidence>
<dbReference type="PROSITE" id="PS00518">
    <property type="entry name" value="ZF_RING_1"/>
    <property type="match status" value="2"/>
</dbReference>
<dbReference type="PANTHER" id="PTHR23327">
    <property type="entry name" value="RING FINGER PROTEIN 127"/>
    <property type="match status" value="1"/>
</dbReference>
<evidence type="ECO:0008006" key="9">
    <source>
        <dbReference type="Google" id="ProtNLM"/>
    </source>
</evidence>
<feature type="domain" description="RING-type" evidence="5">
    <location>
        <begin position="234"/>
        <end position="272"/>
    </location>
</feature>
<feature type="domain" description="Lon N-terminal" evidence="6">
    <location>
        <begin position="312"/>
        <end position="555"/>
    </location>
</feature>
<accession>A0A8E2JKX7</accession>
<protein>
    <recommendedName>
        <fullName evidence="9">ATP-dependent protease</fullName>
    </recommendedName>
</protein>
<dbReference type="GO" id="GO:0061630">
    <property type="term" value="F:ubiquitin protein ligase activity"/>
    <property type="evidence" value="ECO:0007669"/>
    <property type="project" value="TreeGrafter"/>
</dbReference>
<sequence>INLLQSKGRSFTDSEEQSFEVPVDTIALMKGNAQSAADTYGQVALGAHQDARQLVRLIQCPQCSRPFRTPVTLPCGHTVCRACLPPTHPRENISYPNTPDRQHGINCPSPGCGAEHPVGECNVDVTLTKIMELIVAEIASHRPTAEDTPIMLKEITQWDNSSFAEEEKPPEKPSSRVLHGGRLVSTFTLAELGELDFNSDVAYQSLSETDTDYSELDVAVLDRLQETAQKELDCHICYNMMFDPTTTSCGHTFCRSCLARVLDHSNVCPVCRHTLLIPPSLESQPSNSCLVALLNNMCPDLVAARASAVQLEERLTGTELNTALFVCTLALPTMPTFLRIFEPRYRLMVRRALEGNRQFGMVMYNRTSTPQGDLGVTRFMEYGTMLEIVNYQMFSDGRSYLETRGVSRFRVCEHSVKDGYNIGRVERVEDISLAEEERLEAEEMSAAVAVAIEAHAQDQDPNTNANAQFSVNQLSTRELLLKGVEFIERMRASSAPWLSQRIVDAYGGPPDDPALFPYWFACVLPIAEEEKYLLLKTTSVRDRLKIVNMWIKRIEGQRW</sequence>
<feature type="domain" description="RING-type" evidence="5">
    <location>
        <begin position="60"/>
        <end position="108"/>
    </location>
</feature>
<dbReference type="GO" id="GO:0008270">
    <property type="term" value="F:zinc ion binding"/>
    <property type="evidence" value="ECO:0007669"/>
    <property type="project" value="UniProtKB-KW"/>
</dbReference>
<dbReference type="InterPro" id="IPR013083">
    <property type="entry name" value="Znf_RING/FYVE/PHD"/>
</dbReference>
<dbReference type="InterPro" id="IPR017907">
    <property type="entry name" value="Znf_RING_CS"/>
</dbReference>
<dbReference type="EMBL" id="KV744807">
    <property type="protein sequence ID" value="OCK86238.1"/>
    <property type="molecule type" value="Genomic_DNA"/>
</dbReference>
<evidence type="ECO:0000259" key="6">
    <source>
        <dbReference type="PROSITE" id="PS51787"/>
    </source>
</evidence>
<dbReference type="PROSITE" id="PS51787">
    <property type="entry name" value="LON_N"/>
    <property type="match status" value="1"/>
</dbReference>
<dbReference type="Pfam" id="PF02190">
    <property type="entry name" value="LON_substr_bdg"/>
    <property type="match status" value="1"/>
</dbReference>
<dbReference type="InterPro" id="IPR027370">
    <property type="entry name" value="Znf-RING_euk"/>
</dbReference>
<evidence type="ECO:0000313" key="8">
    <source>
        <dbReference type="Proteomes" id="UP000250266"/>
    </source>
</evidence>
<dbReference type="Pfam" id="PF13445">
    <property type="entry name" value="zf-RING_UBOX"/>
    <property type="match status" value="1"/>
</dbReference>
<keyword evidence="3" id="KW-0862">Zinc</keyword>
<dbReference type="AlphaFoldDB" id="A0A8E2JKX7"/>
<keyword evidence="8" id="KW-1185">Reference proteome</keyword>
<dbReference type="InterPro" id="IPR001841">
    <property type="entry name" value="Znf_RING"/>
</dbReference>
<dbReference type="SMART" id="SM00184">
    <property type="entry name" value="RING"/>
    <property type="match status" value="2"/>
</dbReference>
<gene>
    <name evidence="7" type="ORF">K432DRAFT_285140</name>
</gene>
<dbReference type="Gene3D" id="1.20.58.1480">
    <property type="match status" value="1"/>
</dbReference>
<dbReference type="CDD" id="cd16514">
    <property type="entry name" value="RING-HC_LONFs_rpt2"/>
    <property type="match status" value="1"/>
</dbReference>
<dbReference type="Proteomes" id="UP000250266">
    <property type="component" value="Unassembled WGS sequence"/>
</dbReference>
<dbReference type="InterPro" id="IPR046336">
    <property type="entry name" value="Lon_prtase_N_sf"/>
</dbReference>
<evidence type="ECO:0000256" key="4">
    <source>
        <dbReference type="PROSITE-ProRule" id="PRU00175"/>
    </source>
</evidence>
<dbReference type="SMART" id="SM00464">
    <property type="entry name" value="LON"/>
    <property type="match status" value="1"/>
</dbReference>
<dbReference type="InterPro" id="IPR003111">
    <property type="entry name" value="Lon_prtase_N"/>
</dbReference>
<dbReference type="PROSITE" id="PS50089">
    <property type="entry name" value="ZF_RING_2"/>
    <property type="match status" value="2"/>
</dbReference>
<proteinExistence type="predicted"/>
<keyword evidence="1" id="KW-0479">Metal-binding</keyword>
<feature type="non-terminal residue" evidence="7">
    <location>
        <position position="1"/>
    </location>
</feature>
<evidence type="ECO:0000313" key="7">
    <source>
        <dbReference type="EMBL" id="OCK86238.1"/>
    </source>
</evidence>
<evidence type="ECO:0000256" key="2">
    <source>
        <dbReference type="ARBA" id="ARBA00022771"/>
    </source>
</evidence>
<evidence type="ECO:0000259" key="5">
    <source>
        <dbReference type="PROSITE" id="PS50089"/>
    </source>
</evidence>